<keyword evidence="2" id="KW-1185">Reference proteome</keyword>
<evidence type="ECO:0000313" key="1">
    <source>
        <dbReference type="EMBL" id="KAL1243482.1"/>
    </source>
</evidence>
<gene>
    <name evidence="1" type="ORF">TSPI_03540</name>
</gene>
<proteinExistence type="predicted"/>
<name>A0ABR3KSD8_TRISP</name>
<accession>A0ABR3KSD8</accession>
<organism evidence="1 2">
    <name type="scientific">Trichinella spiralis</name>
    <name type="common">Trichina worm</name>
    <dbReference type="NCBI Taxonomy" id="6334"/>
    <lineage>
        <taxon>Eukaryota</taxon>
        <taxon>Metazoa</taxon>
        <taxon>Ecdysozoa</taxon>
        <taxon>Nematoda</taxon>
        <taxon>Enoplea</taxon>
        <taxon>Dorylaimia</taxon>
        <taxon>Trichinellida</taxon>
        <taxon>Trichinellidae</taxon>
        <taxon>Trichinella</taxon>
    </lineage>
</organism>
<reference evidence="1 2" key="1">
    <citation type="submission" date="2024-07" db="EMBL/GenBank/DDBJ databases">
        <title>Enhanced genomic and transcriptomic resources for Trichinella pseudospiralis and T. spiralis underpin the discovery of pronounced molecular differences between stages and species.</title>
        <authorList>
            <person name="Pasi K.K."/>
            <person name="La Rosa G."/>
            <person name="Gomez-Morales M.A."/>
            <person name="Tosini F."/>
            <person name="Sumanam S."/>
            <person name="Young N.D."/>
            <person name="Chang B.C."/>
            <person name="Robin G.B."/>
        </authorList>
    </citation>
    <scope>NUCLEOTIDE SEQUENCE [LARGE SCALE GENOMIC DNA]</scope>
    <source>
        <strain evidence="1">ISS534</strain>
    </source>
</reference>
<evidence type="ECO:0000313" key="2">
    <source>
        <dbReference type="Proteomes" id="UP001558632"/>
    </source>
</evidence>
<sequence>MVDHAEDIRSLRRLPYNCTESLNSSNAWFTQCPGKRNWIFIIMRQKILSNFVYILVESLRAPYLVVEYFDFTSERSSLDLWSEDSAVVSATAFPGLSTSQLMMADYVLSCRALCVDAFALKSDHLNDSLCFYQSDCLSCWKYCETFYKKYLIMDSICEDSKICFIGCQMACYFYHHDLRANGNQEISGKFDAALKLCNLKEMNKLEIQWQSPVPHLPTPPVLNIVYALFWKKAHQRTWVPLQHTINNSIIINNLDGLSFYVDFLLLAYTRDGAIAVLHFTKGNFRKIHELKNEAAAASYYCIIQQEMTFFDPFTEALSTLESFGRQVRHHVGIQISLPIGPEQSKKRFLHSIRLLLINRIKC</sequence>
<dbReference type="EMBL" id="JBEUSY010000170">
    <property type="protein sequence ID" value="KAL1243482.1"/>
    <property type="molecule type" value="Genomic_DNA"/>
</dbReference>
<comment type="caution">
    <text evidence="1">The sequence shown here is derived from an EMBL/GenBank/DDBJ whole genome shotgun (WGS) entry which is preliminary data.</text>
</comment>
<dbReference type="Proteomes" id="UP001558632">
    <property type="component" value="Unassembled WGS sequence"/>
</dbReference>
<protein>
    <submittedName>
        <fullName evidence="1">Methionine synthase reductase</fullName>
    </submittedName>
</protein>